<dbReference type="RefSeq" id="WP_197560231.1">
    <property type="nucleotide sequence ID" value="NZ_LN879502.1"/>
</dbReference>
<dbReference type="PATRIC" id="fig|389348.3.peg.1091"/>
<proteinExistence type="predicted"/>
<reference evidence="3" key="1">
    <citation type="submission" date="2015-09" db="EMBL/GenBank/DDBJ databases">
        <authorList>
            <person name="Bertelli C."/>
        </authorList>
    </citation>
    <scope>NUCLEOTIDE SEQUENCE [LARGE SCALE GENOMIC DNA]</scope>
    <source>
        <strain evidence="3">KNic</strain>
    </source>
</reference>
<evidence type="ECO:0000256" key="1">
    <source>
        <dbReference type="SAM" id="Phobius"/>
    </source>
</evidence>
<organism evidence="2 3">
    <name type="scientific">Candidatus Protochlamydia naegleriophila</name>
    <dbReference type="NCBI Taxonomy" id="389348"/>
    <lineage>
        <taxon>Bacteria</taxon>
        <taxon>Pseudomonadati</taxon>
        <taxon>Chlamydiota</taxon>
        <taxon>Chlamydiia</taxon>
        <taxon>Parachlamydiales</taxon>
        <taxon>Parachlamydiaceae</taxon>
        <taxon>Candidatus Protochlamydia</taxon>
    </lineage>
</organism>
<name>A0A0U5JBW5_9BACT</name>
<gene>
    <name evidence="2" type="ORF">PNK_0992</name>
</gene>
<keyword evidence="1 2" id="KW-0812">Transmembrane</keyword>
<sequence length="142" mass="16333">MVMSDEVIKQPCDISYCREPSYQAYQLLHFVFTVAPILFGLDKFFNFMTNWEQYLSSPFNVFGNPHTTMLVVGVIEVIAGIGVWLKPKIFAYIVALWLLAIIINLLFLQHYYDVALRDVGLLFGALALGRLSQTYDHCYKCH</sequence>
<keyword evidence="1" id="KW-1133">Transmembrane helix</keyword>
<dbReference type="InParanoid" id="A0A0U5JBW5"/>
<accession>A0A0U5JBW5</accession>
<feature type="transmembrane region" description="Helical" evidence="1">
    <location>
        <begin position="92"/>
        <end position="112"/>
    </location>
</feature>
<evidence type="ECO:0000313" key="2">
    <source>
        <dbReference type="EMBL" id="CUI16615.1"/>
    </source>
</evidence>
<evidence type="ECO:0000313" key="3">
    <source>
        <dbReference type="Proteomes" id="UP000069902"/>
    </source>
</evidence>
<protein>
    <submittedName>
        <fullName evidence="2">Putative transmembrane protein</fullName>
    </submittedName>
</protein>
<keyword evidence="1" id="KW-0472">Membrane</keyword>
<dbReference type="Proteomes" id="UP000069902">
    <property type="component" value="Chromosome cPNK"/>
</dbReference>
<dbReference type="EMBL" id="LN879502">
    <property type="protein sequence ID" value="CUI16615.1"/>
    <property type="molecule type" value="Genomic_DNA"/>
</dbReference>
<keyword evidence="3" id="KW-1185">Reference proteome</keyword>
<dbReference type="KEGG" id="pnl:PNK_0992"/>
<feature type="transmembrane region" description="Helical" evidence="1">
    <location>
        <begin position="27"/>
        <end position="47"/>
    </location>
</feature>
<feature type="transmembrane region" description="Helical" evidence="1">
    <location>
        <begin position="67"/>
        <end position="85"/>
    </location>
</feature>
<dbReference type="AlphaFoldDB" id="A0A0U5JBW5"/>